<dbReference type="EMBL" id="BDUF01000010">
    <property type="protein sequence ID" value="GAX88914.1"/>
    <property type="molecule type" value="Genomic_DNA"/>
</dbReference>
<name>A0A292YKK9_9BACL</name>
<protein>
    <submittedName>
        <fullName evidence="1">Uncharacterized protein</fullName>
    </submittedName>
</protein>
<dbReference type="AlphaFoldDB" id="A0A292YKK9"/>
<accession>A0A292YKK9</accession>
<sequence>MDSIDDATGLVVGAVFRSDDTNRRILWRLCGKEFEPMGFPPLFTVIYKQILRRHASPLRTTPGESGEVQKNSIKLNKSKVSIAKKNI</sequence>
<keyword evidence="2" id="KW-1185">Reference proteome</keyword>
<proteinExistence type="predicted"/>
<gene>
    <name evidence="1" type="ORF">EFBL_0528</name>
</gene>
<evidence type="ECO:0000313" key="2">
    <source>
        <dbReference type="Proteomes" id="UP000217785"/>
    </source>
</evidence>
<evidence type="ECO:0000313" key="1">
    <source>
        <dbReference type="EMBL" id="GAX88914.1"/>
    </source>
</evidence>
<organism evidence="1 2">
    <name type="scientific">Effusibacillus lacus</name>
    <dbReference type="NCBI Taxonomy" id="1348429"/>
    <lineage>
        <taxon>Bacteria</taxon>
        <taxon>Bacillati</taxon>
        <taxon>Bacillota</taxon>
        <taxon>Bacilli</taxon>
        <taxon>Bacillales</taxon>
        <taxon>Alicyclobacillaceae</taxon>
        <taxon>Effusibacillus</taxon>
    </lineage>
</organism>
<comment type="caution">
    <text evidence="1">The sequence shown here is derived from an EMBL/GenBank/DDBJ whole genome shotgun (WGS) entry which is preliminary data.</text>
</comment>
<dbReference type="Proteomes" id="UP000217785">
    <property type="component" value="Unassembled WGS sequence"/>
</dbReference>
<reference evidence="2" key="1">
    <citation type="submission" date="2017-07" db="EMBL/GenBank/DDBJ databases">
        <title>Draft genome sequence of Effusibacillus lacus strain skLN1.</title>
        <authorList>
            <person name="Watanabe M."/>
            <person name="Kojima H."/>
            <person name="Fukui M."/>
        </authorList>
    </citation>
    <scope>NUCLEOTIDE SEQUENCE [LARGE SCALE GENOMIC DNA]</scope>
    <source>
        <strain evidence="2">skLN1</strain>
    </source>
</reference>